<dbReference type="Proteomes" id="UP000264071">
    <property type="component" value="Unassembled WGS sequence"/>
</dbReference>
<reference evidence="2 3" key="1">
    <citation type="journal article" date="2018" name="Nat. Biotechnol.">
        <title>A standardized bacterial taxonomy based on genome phylogeny substantially revises the tree of life.</title>
        <authorList>
            <person name="Parks D.H."/>
            <person name="Chuvochina M."/>
            <person name="Waite D.W."/>
            <person name="Rinke C."/>
            <person name="Skarshewski A."/>
            <person name="Chaumeil P.A."/>
            <person name="Hugenholtz P."/>
        </authorList>
    </citation>
    <scope>NUCLEOTIDE SEQUENCE [LARGE SCALE GENOMIC DNA]</scope>
    <source>
        <strain evidence="2">UBA8844</strain>
    </source>
</reference>
<organism evidence="2 3">
    <name type="scientific">Gemmatimonas aurantiaca</name>
    <dbReference type="NCBI Taxonomy" id="173480"/>
    <lineage>
        <taxon>Bacteria</taxon>
        <taxon>Pseudomonadati</taxon>
        <taxon>Gemmatimonadota</taxon>
        <taxon>Gemmatimonadia</taxon>
        <taxon>Gemmatimonadales</taxon>
        <taxon>Gemmatimonadaceae</taxon>
        <taxon>Gemmatimonas</taxon>
    </lineage>
</organism>
<feature type="transmembrane region" description="Helical" evidence="1">
    <location>
        <begin position="151"/>
        <end position="172"/>
    </location>
</feature>
<dbReference type="EMBL" id="DPIY01000010">
    <property type="protein sequence ID" value="HCT58504.1"/>
    <property type="molecule type" value="Genomic_DNA"/>
</dbReference>
<feature type="transmembrane region" description="Helical" evidence="1">
    <location>
        <begin position="6"/>
        <end position="27"/>
    </location>
</feature>
<evidence type="ECO:0000256" key="1">
    <source>
        <dbReference type="SAM" id="Phobius"/>
    </source>
</evidence>
<keyword evidence="1" id="KW-0812">Transmembrane</keyword>
<keyword evidence="1" id="KW-0472">Membrane</keyword>
<evidence type="ECO:0000313" key="3">
    <source>
        <dbReference type="Proteomes" id="UP000264071"/>
    </source>
</evidence>
<sequence length="245" mass="24412">MTAITTSLMGVAGVFGIGLIIGVVVLMTAEEALTAVAKTAARDVSGSFWAGLLTQLLAVPALLIMIIACAITIIGILAIPIAALAWALALAGAVTLGILGVAIVIGRALAGSGRGSDRSAAVRGLTVGLIALSVIWFGAALMAGIPVAGALARLVAVAFTWAVATVGMGAVVKSRVGVSRLSVQFGRFGGGSHWNAKWAPANTTSTNEVQVPVSWQTPTPVQGVVAARRPVEPATGQGTGSGAEL</sequence>
<comment type="caution">
    <text evidence="2">The sequence shown here is derived from an EMBL/GenBank/DDBJ whole genome shotgun (WGS) entry which is preliminary data.</text>
</comment>
<dbReference type="AlphaFoldDB" id="A0A3D4VCD9"/>
<protein>
    <submittedName>
        <fullName evidence="2">Uncharacterized protein</fullName>
    </submittedName>
</protein>
<keyword evidence="1" id="KW-1133">Transmembrane helix</keyword>
<feature type="transmembrane region" description="Helical" evidence="1">
    <location>
        <begin position="85"/>
        <end position="110"/>
    </location>
</feature>
<accession>A0A3D4VCD9</accession>
<feature type="transmembrane region" description="Helical" evidence="1">
    <location>
        <begin position="122"/>
        <end position="145"/>
    </location>
</feature>
<evidence type="ECO:0000313" key="2">
    <source>
        <dbReference type="EMBL" id="HCT58504.1"/>
    </source>
</evidence>
<name>A0A3D4VCD9_9BACT</name>
<gene>
    <name evidence="2" type="ORF">DGD08_14965</name>
</gene>
<feature type="transmembrane region" description="Helical" evidence="1">
    <location>
        <begin position="48"/>
        <end position="79"/>
    </location>
</feature>
<proteinExistence type="predicted"/>